<evidence type="ECO:0000256" key="1">
    <source>
        <dbReference type="SAM" id="Coils"/>
    </source>
</evidence>
<feature type="coiled-coil region" evidence="1">
    <location>
        <begin position="27"/>
        <end position="80"/>
    </location>
</feature>
<organism evidence="2 3">
    <name type="scientific">Halobacillus amylolyticus</name>
    <dbReference type="NCBI Taxonomy" id="2932259"/>
    <lineage>
        <taxon>Bacteria</taxon>
        <taxon>Bacillati</taxon>
        <taxon>Bacillota</taxon>
        <taxon>Bacilli</taxon>
        <taxon>Bacillales</taxon>
        <taxon>Bacillaceae</taxon>
        <taxon>Halobacillus</taxon>
    </lineage>
</organism>
<keyword evidence="1" id="KW-0175">Coiled coil</keyword>
<evidence type="ECO:0000313" key="3">
    <source>
        <dbReference type="Proteomes" id="UP000830326"/>
    </source>
</evidence>
<reference evidence="2" key="1">
    <citation type="submission" date="2022-04" db="EMBL/GenBank/DDBJ databases">
        <title>Halobacillus sp. isolated from saltern.</title>
        <authorList>
            <person name="Won M."/>
            <person name="Lee C.-M."/>
            <person name="Woen H.-Y."/>
            <person name="Kwon S.-W."/>
        </authorList>
    </citation>
    <scope>NUCLEOTIDE SEQUENCE</scope>
    <source>
        <strain evidence="2">SSHM10-5</strain>
    </source>
</reference>
<name>A0ABY4HCN4_9BACI</name>
<evidence type="ECO:0000313" key="2">
    <source>
        <dbReference type="EMBL" id="UOR12192.1"/>
    </source>
</evidence>
<dbReference type="RefSeq" id="WP_245032822.1">
    <property type="nucleotide sequence ID" value="NZ_CP095075.1"/>
</dbReference>
<dbReference type="Proteomes" id="UP000830326">
    <property type="component" value="Chromosome"/>
</dbReference>
<dbReference type="EMBL" id="CP095075">
    <property type="protein sequence ID" value="UOR12192.1"/>
    <property type="molecule type" value="Genomic_DNA"/>
</dbReference>
<proteinExistence type="predicted"/>
<keyword evidence="3" id="KW-1185">Reference proteome</keyword>
<gene>
    <name evidence="2" type="ORF">MUO15_01240</name>
</gene>
<sequence length="125" mass="14217">MQEILVGVLVPILTALISYLGARHSASTELQKVKDQQQAELKKLEEQQKAEIKKIQEQSKADIERTKAEVLAQAELYEKNAQTDQVSKIFEQMFQGDLSMDDLEKMGKQFDSGTYKHANHPANKR</sequence>
<protein>
    <submittedName>
        <fullName evidence="2">Uncharacterized protein</fullName>
    </submittedName>
</protein>
<accession>A0ABY4HCN4</accession>